<dbReference type="InterPro" id="IPR001563">
    <property type="entry name" value="Peptidase_S10"/>
</dbReference>
<dbReference type="PROSITE" id="PS00560">
    <property type="entry name" value="CARBOXYPEPT_SER_HIS"/>
    <property type="match status" value="1"/>
</dbReference>
<protein>
    <recommendedName>
        <fullName evidence="7">Carboxypeptidase</fullName>
        <ecNumber evidence="7">3.4.16.-</ecNumber>
    </recommendedName>
</protein>
<reference evidence="10" key="2">
    <citation type="submission" date="2012-11" db="EMBL/GenBank/DDBJ databases">
        <authorList>
            <person name="Kuo A."/>
            <person name="Curtis B.A."/>
            <person name="Tanifuji G."/>
            <person name="Burki F."/>
            <person name="Gruber A."/>
            <person name="Irimia M."/>
            <person name="Maruyama S."/>
            <person name="Arias M.C."/>
            <person name="Ball S.G."/>
            <person name="Gile G.H."/>
            <person name="Hirakawa Y."/>
            <person name="Hopkins J.F."/>
            <person name="Rensing S.A."/>
            <person name="Schmutz J."/>
            <person name="Symeonidi A."/>
            <person name="Elias M."/>
            <person name="Eveleigh R.J."/>
            <person name="Herman E.K."/>
            <person name="Klute M.J."/>
            <person name="Nakayama T."/>
            <person name="Obornik M."/>
            <person name="Reyes-Prieto A."/>
            <person name="Armbrust E.V."/>
            <person name="Aves S.J."/>
            <person name="Beiko R.G."/>
            <person name="Coutinho P."/>
            <person name="Dacks J.B."/>
            <person name="Durnford D.G."/>
            <person name="Fast N.M."/>
            <person name="Green B.R."/>
            <person name="Grisdale C."/>
            <person name="Hempe F."/>
            <person name="Henrissat B."/>
            <person name="Hoppner M.P."/>
            <person name="Ishida K.-I."/>
            <person name="Kim E."/>
            <person name="Koreny L."/>
            <person name="Kroth P.G."/>
            <person name="Liu Y."/>
            <person name="Malik S.-B."/>
            <person name="Maier U.G."/>
            <person name="McRose D."/>
            <person name="Mock T."/>
            <person name="Neilson J.A."/>
            <person name="Onodera N.T."/>
            <person name="Poole A.M."/>
            <person name="Pritham E.J."/>
            <person name="Richards T.A."/>
            <person name="Rocap G."/>
            <person name="Roy S.W."/>
            <person name="Sarai C."/>
            <person name="Schaack S."/>
            <person name="Shirato S."/>
            <person name="Slamovits C.H."/>
            <person name="Spencer D.F."/>
            <person name="Suzuki S."/>
            <person name="Worden A.Z."/>
            <person name="Zauner S."/>
            <person name="Barry K."/>
            <person name="Bell C."/>
            <person name="Bharti A.K."/>
            <person name="Crow J.A."/>
            <person name="Grimwood J."/>
            <person name="Kramer R."/>
            <person name="Lindquist E."/>
            <person name="Lucas S."/>
            <person name="Salamov A."/>
            <person name="McFadden G.I."/>
            <person name="Lane C.E."/>
            <person name="Keeling P.J."/>
            <person name="Gray M.W."/>
            <person name="Grigoriev I.V."/>
            <person name="Archibald J.M."/>
        </authorList>
    </citation>
    <scope>NUCLEOTIDE SEQUENCE</scope>
    <source>
        <strain evidence="10">CCMP2712</strain>
    </source>
</reference>
<dbReference type="Proteomes" id="UP000011087">
    <property type="component" value="Unassembled WGS sequence"/>
</dbReference>
<dbReference type="EMBL" id="JH992982">
    <property type="protein sequence ID" value="EKX49413.1"/>
    <property type="molecule type" value="Genomic_DNA"/>
</dbReference>
<dbReference type="Gene3D" id="3.40.50.1820">
    <property type="entry name" value="alpha/beta hydrolase"/>
    <property type="match status" value="1"/>
</dbReference>
<dbReference type="Pfam" id="PF00450">
    <property type="entry name" value="Peptidase_S10"/>
    <property type="match status" value="1"/>
</dbReference>
<dbReference type="EC" id="3.4.16.-" evidence="7"/>
<dbReference type="GeneID" id="17306092"/>
<keyword evidence="4" id="KW-0732">Signal</keyword>
<evidence type="ECO:0000256" key="2">
    <source>
        <dbReference type="ARBA" id="ARBA00022645"/>
    </source>
</evidence>
<dbReference type="InterPro" id="IPR033124">
    <property type="entry name" value="Ser_caboxypep_his_AS"/>
</dbReference>
<evidence type="ECO:0000313" key="8">
    <source>
        <dbReference type="EMBL" id="EKX49413.1"/>
    </source>
</evidence>
<dbReference type="PANTHER" id="PTHR11802:SF113">
    <property type="entry name" value="SERINE CARBOXYPEPTIDASE CTSA-4.1"/>
    <property type="match status" value="1"/>
</dbReference>
<dbReference type="eggNOG" id="KOG1282">
    <property type="taxonomic scope" value="Eukaryota"/>
</dbReference>
<reference evidence="8 10" key="1">
    <citation type="journal article" date="2012" name="Nature">
        <title>Algal genomes reveal evolutionary mosaicism and the fate of nucleomorphs.</title>
        <authorList>
            <consortium name="DOE Joint Genome Institute"/>
            <person name="Curtis B.A."/>
            <person name="Tanifuji G."/>
            <person name="Burki F."/>
            <person name="Gruber A."/>
            <person name="Irimia M."/>
            <person name="Maruyama S."/>
            <person name="Arias M.C."/>
            <person name="Ball S.G."/>
            <person name="Gile G.H."/>
            <person name="Hirakawa Y."/>
            <person name="Hopkins J.F."/>
            <person name="Kuo A."/>
            <person name="Rensing S.A."/>
            <person name="Schmutz J."/>
            <person name="Symeonidi A."/>
            <person name="Elias M."/>
            <person name="Eveleigh R.J."/>
            <person name="Herman E.K."/>
            <person name="Klute M.J."/>
            <person name="Nakayama T."/>
            <person name="Obornik M."/>
            <person name="Reyes-Prieto A."/>
            <person name="Armbrust E.V."/>
            <person name="Aves S.J."/>
            <person name="Beiko R.G."/>
            <person name="Coutinho P."/>
            <person name="Dacks J.B."/>
            <person name="Durnford D.G."/>
            <person name="Fast N.M."/>
            <person name="Green B.R."/>
            <person name="Grisdale C.J."/>
            <person name="Hempel F."/>
            <person name="Henrissat B."/>
            <person name="Hoppner M.P."/>
            <person name="Ishida K."/>
            <person name="Kim E."/>
            <person name="Koreny L."/>
            <person name="Kroth P.G."/>
            <person name="Liu Y."/>
            <person name="Malik S.B."/>
            <person name="Maier U.G."/>
            <person name="McRose D."/>
            <person name="Mock T."/>
            <person name="Neilson J.A."/>
            <person name="Onodera N.T."/>
            <person name="Poole A.M."/>
            <person name="Pritham E.J."/>
            <person name="Richards T.A."/>
            <person name="Rocap G."/>
            <person name="Roy S.W."/>
            <person name="Sarai C."/>
            <person name="Schaack S."/>
            <person name="Shirato S."/>
            <person name="Slamovits C.H."/>
            <person name="Spencer D.F."/>
            <person name="Suzuki S."/>
            <person name="Worden A.Z."/>
            <person name="Zauner S."/>
            <person name="Barry K."/>
            <person name="Bell C."/>
            <person name="Bharti A.K."/>
            <person name="Crow J.A."/>
            <person name="Grimwood J."/>
            <person name="Kramer R."/>
            <person name="Lindquist E."/>
            <person name="Lucas S."/>
            <person name="Salamov A."/>
            <person name="McFadden G.I."/>
            <person name="Lane C.E."/>
            <person name="Keeling P.J."/>
            <person name="Gray M.W."/>
            <person name="Grigoriev I.V."/>
            <person name="Archibald J.M."/>
        </authorList>
    </citation>
    <scope>NUCLEOTIDE SEQUENCE</scope>
    <source>
        <strain evidence="8 10">CCMP2712</strain>
    </source>
</reference>
<evidence type="ECO:0000256" key="3">
    <source>
        <dbReference type="ARBA" id="ARBA00022670"/>
    </source>
</evidence>
<dbReference type="PANTHER" id="PTHR11802">
    <property type="entry name" value="SERINE PROTEASE FAMILY S10 SERINE CARBOXYPEPTIDASE"/>
    <property type="match status" value="1"/>
</dbReference>
<evidence type="ECO:0000256" key="6">
    <source>
        <dbReference type="ARBA" id="ARBA00023180"/>
    </source>
</evidence>
<sequence length="486" mass="54333">MAGTKRRNSAMKWMRRVPKGTARSSWSMMTMMIMTMAMMAESVPIKPESHPIEGYQVVASTRGYTLAEKPVSGLCDVVKQYAGYFNVTTATKMYFFWFFESRSKPATDPVILWMTGGPGCSSAIALFRENGPCTIQDDLTTKKNPFSWNSNASILYIDQPAGTGFSYGEDSDFDHNEEEVSRDMYNFLQAFFSAHKNYVKNDFFIFGESYGGHFVPATAYQVFKGMQDKRDIPLKLKGVGVGNGLTAPEIQYQYYAEYAVKNPVHPLVSKPEELAMRAAASVCVANIQLCQSKDAFCETAFAICGLSQVSPVQMTGINLYDVRQRCETPPLCYDFSNINKFFQLPKVLNELGTGPHLWKECNFKVNSAFHSDWMHHFQTVFPEMLDAGVRVLIYAGEMDYICNYLGNKAWALRLPWSGHDAFNAEGDHEWMVGGSKAGLARTVDGFTFLQVYNAGHMVPLDQPANSLAMLSTFLAGGSFYSPSRKA</sequence>
<keyword evidence="6" id="KW-0325">Glycoprotein</keyword>
<gene>
    <name evidence="8" type="ORF">GUITHDRAFT_85780</name>
</gene>
<name>L1JMW4_GUITC</name>
<evidence type="ECO:0000256" key="5">
    <source>
        <dbReference type="ARBA" id="ARBA00022801"/>
    </source>
</evidence>
<keyword evidence="10" id="KW-1185">Reference proteome</keyword>
<dbReference type="OrthoDB" id="443318at2759"/>
<keyword evidence="5 7" id="KW-0378">Hydrolase</keyword>
<organism evidence="8">
    <name type="scientific">Guillardia theta (strain CCMP2712)</name>
    <name type="common">Cryptophyte</name>
    <dbReference type="NCBI Taxonomy" id="905079"/>
    <lineage>
        <taxon>Eukaryota</taxon>
        <taxon>Cryptophyceae</taxon>
        <taxon>Pyrenomonadales</taxon>
        <taxon>Geminigeraceae</taxon>
        <taxon>Guillardia</taxon>
    </lineage>
</organism>
<evidence type="ECO:0000256" key="1">
    <source>
        <dbReference type="ARBA" id="ARBA00009431"/>
    </source>
</evidence>
<evidence type="ECO:0000313" key="9">
    <source>
        <dbReference type="EnsemblProtists" id="EKX49413"/>
    </source>
</evidence>
<dbReference type="PRINTS" id="PR00724">
    <property type="entry name" value="CRBOXYPTASEC"/>
</dbReference>
<keyword evidence="3 7" id="KW-0645">Protease</keyword>
<dbReference type="PROSITE" id="PS00131">
    <property type="entry name" value="CARBOXYPEPT_SER_SER"/>
    <property type="match status" value="1"/>
</dbReference>
<reference evidence="9" key="3">
    <citation type="submission" date="2015-06" db="UniProtKB">
        <authorList>
            <consortium name="EnsemblProtists"/>
        </authorList>
    </citation>
    <scope>IDENTIFICATION</scope>
</reference>
<dbReference type="STRING" id="905079.L1JMW4"/>
<comment type="similarity">
    <text evidence="1 7">Belongs to the peptidase S10 family.</text>
</comment>
<dbReference type="GO" id="GO:0006508">
    <property type="term" value="P:proteolysis"/>
    <property type="evidence" value="ECO:0007669"/>
    <property type="project" value="UniProtKB-KW"/>
</dbReference>
<proteinExistence type="inferred from homology"/>
<dbReference type="InterPro" id="IPR029058">
    <property type="entry name" value="AB_hydrolase_fold"/>
</dbReference>
<evidence type="ECO:0000313" key="10">
    <source>
        <dbReference type="Proteomes" id="UP000011087"/>
    </source>
</evidence>
<keyword evidence="2 7" id="KW-0121">Carboxypeptidase</keyword>
<dbReference type="GO" id="GO:0004185">
    <property type="term" value="F:serine-type carboxypeptidase activity"/>
    <property type="evidence" value="ECO:0007669"/>
    <property type="project" value="UniProtKB-UniRule"/>
</dbReference>
<dbReference type="KEGG" id="gtt:GUITHDRAFT_85780"/>
<evidence type="ECO:0000256" key="4">
    <source>
        <dbReference type="ARBA" id="ARBA00022729"/>
    </source>
</evidence>
<dbReference type="MEROPS" id="S10.009"/>
<dbReference type="OMA" id="GDWMKPF"/>
<accession>L1JMW4</accession>
<dbReference type="AlphaFoldDB" id="L1JMW4"/>
<dbReference type="InterPro" id="IPR018202">
    <property type="entry name" value="Ser_caboxypep_ser_AS"/>
</dbReference>
<dbReference type="HOGENOM" id="CLU_008523_10_1_1"/>
<dbReference type="PaxDb" id="55529-EKX49413"/>
<dbReference type="EnsemblProtists" id="EKX49413">
    <property type="protein sequence ID" value="EKX49413"/>
    <property type="gene ID" value="GUITHDRAFT_85780"/>
</dbReference>
<dbReference type="Gene3D" id="1.10.287.410">
    <property type="match status" value="1"/>
</dbReference>
<evidence type="ECO:0000256" key="7">
    <source>
        <dbReference type="RuleBase" id="RU361156"/>
    </source>
</evidence>
<dbReference type="RefSeq" id="XP_005836393.1">
    <property type="nucleotide sequence ID" value="XM_005836336.1"/>
</dbReference>
<dbReference type="SUPFAM" id="SSF53474">
    <property type="entry name" value="alpha/beta-Hydrolases"/>
    <property type="match status" value="1"/>
</dbReference>